<dbReference type="Proteomes" id="UP000750197">
    <property type="component" value="Unassembled WGS sequence"/>
</dbReference>
<protein>
    <recommendedName>
        <fullName evidence="2 8">Tryptophan--tRNA ligase</fullName>
        <ecNumber evidence="2 8">6.1.1.2</ecNumber>
    </recommendedName>
</protein>
<name>A0A8J8CFN4_9ARCH</name>
<comment type="caution">
    <text evidence="10">The sequence shown here is derived from an EMBL/GenBank/DDBJ whole genome shotgun (WGS) entry which is preliminary data.</text>
</comment>
<dbReference type="AlphaFoldDB" id="A0A8J8CFN4"/>
<evidence type="ECO:0000256" key="1">
    <source>
        <dbReference type="ARBA" id="ARBA00005594"/>
    </source>
</evidence>
<keyword evidence="7 9" id="KW-0030">Aminoacyl-tRNA synthetase</keyword>
<dbReference type="GO" id="GO:0004830">
    <property type="term" value="F:tryptophan-tRNA ligase activity"/>
    <property type="evidence" value="ECO:0007669"/>
    <property type="project" value="UniProtKB-UniRule"/>
</dbReference>
<dbReference type="EMBL" id="JAHEAC010000056">
    <property type="protein sequence ID" value="MBX8644363.1"/>
    <property type="molecule type" value="Genomic_DNA"/>
</dbReference>
<proteinExistence type="inferred from homology"/>
<dbReference type="Proteomes" id="UP000716004">
    <property type="component" value="Unassembled WGS sequence"/>
</dbReference>
<evidence type="ECO:0000256" key="3">
    <source>
        <dbReference type="ARBA" id="ARBA00022598"/>
    </source>
</evidence>
<dbReference type="InterPro" id="IPR002306">
    <property type="entry name" value="Trp-tRNA-ligase"/>
</dbReference>
<dbReference type="InterPro" id="IPR002305">
    <property type="entry name" value="aa-tRNA-synth_Ic"/>
</dbReference>
<comment type="similarity">
    <text evidence="1 9">Belongs to the class-I aminoacyl-tRNA synthetase family.</text>
</comment>
<dbReference type="CDD" id="cd00806">
    <property type="entry name" value="TrpRS_core"/>
    <property type="match status" value="1"/>
</dbReference>
<gene>
    <name evidence="10" type="ORF">J9259_04280</name>
    <name evidence="11" type="ORF">KIY12_06560</name>
</gene>
<dbReference type="InterPro" id="IPR014729">
    <property type="entry name" value="Rossmann-like_a/b/a_fold"/>
</dbReference>
<evidence type="ECO:0000313" key="10">
    <source>
        <dbReference type="EMBL" id="MBX8631722.1"/>
    </source>
</evidence>
<organism evidence="10 12">
    <name type="scientific">Candidatus Sysuiplasma superficiale</name>
    <dbReference type="NCBI Taxonomy" id="2823368"/>
    <lineage>
        <taxon>Archaea</taxon>
        <taxon>Methanobacteriati</taxon>
        <taxon>Thermoplasmatota</taxon>
        <taxon>Thermoplasmata</taxon>
        <taxon>Candidatus Sysuiplasmatales</taxon>
        <taxon>Candidatus Sysuiplasmataceae</taxon>
        <taxon>Candidatus Sysuiplasma</taxon>
    </lineage>
</organism>
<evidence type="ECO:0000313" key="12">
    <source>
        <dbReference type="Proteomes" id="UP000716004"/>
    </source>
</evidence>
<dbReference type="Gene3D" id="3.40.50.620">
    <property type="entry name" value="HUPs"/>
    <property type="match status" value="1"/>
</dbReference>
<dbReference type="EC" id="6.1.1.2" evidence="2 8"/>
<sequence length="366" mass="41679">MNEDFVVTPWEMKGEVDYDKLVTRFGTSYISDELIARIPGGRDNIFLKRKIFYSHRDLDWLLDNYSAGNPFYLYTGRGPSSGTHLGHMIPWMFTRNLQDAFKAKLYFQMTDDEKFLFKDSLSLRDTENATMDNILDFIALGFDPSKTKIIIDTRDISHLYRIALKVSKKVTFSTARAVFGFDNSTNIGSIFFTSIQSVPAFLESEIAGRNVPCLIPCGIDQDPHFRVTRDVAPVLGYYKPSLIHCKMLPGLTGGKMSSTGEAAIYTTDTDAEIRKKIMNAFTGGRATVEEQRRLGANPAICPIFHHYEYLFEPDDTKFKKIEEDCRSGALLCGECKANLLAKVKVFMDGHRRKREEARKMVDRFLL</sequence>
<evidence type="ECO:0000256" key="8">
    <source>
        <dbReference type="NCBIfam" id="TIGR00233"/>
    </source>
</evidence>
<dbReference type="NCBIfam" id="TIGR00233">
    <property type="entry name" value="trpS"/>
    <property type="match status" value="1"/>
</dbReference>
<evidence type="ECO:0000256" key="2">
    <source>
        <dbReference type="ARBA" id="ARBA00013161"/>
    </source>
</evidence>
<dbReference type="Pfam" id="PF00579">
    <property type="entry name" value="tRNA-synt_1b"/>
    <property type="match status" value="1"/>
</dbReference>
<evidence type="ECO:0000256" key="7">
    <source>
        <dbReference type="ARBA" id="ARBA00023146"/>
    </source>
</evidence>
<evidence type="ECO:0000256" key="5">
    <source>
        <dbReference type="ARBA" id="ARBA00022840"/>
    </source>
</evidence>
<dbReference type="SUPFAM" id="SSF52374">
    <property type="entry name" value="Nucleotidylyl transferase"/>
    <property type="match status" value="1"/>
</dbReference>
<dbReference type="PANTHER" id="PTHR10055:SF1">
    <property type="entry name" value="TRYPTOPHAN--TRNA LIGASE, CYTOPLASMIC"/>
    <property type="match status" value="1"/>
</dbReference>
<dbReference type="EMBL" id="JAGVSJ010000008">
    <property type="protein sequence ID" value="MBX8631722.1"/>
    <property type="molecule type" value="Genomic_DNA"/>
</dbReference>
<keyword evidence="5 9" id="KW-0067">ATP-binding</keyword>
<accession>A0A8J8CFN4</accession>
<evidence type="ECO:0000313" key="11">
    <source>
        <dbReference type="EMBL" id="MBX8644363.1"/>
    </source>
</evidence>
<keyword evidence="6 9" id="KW-0648">Protein biosynthesis</keyword>
<dbReference type="NCBIfam" id="NF008927">
    <property type="entry name" value="PRK12285.1-4"/>
    <property type="match status" value="1"/>
</dbReference>
<keyword evidence="4 9" id="KW-0547">Nucleotide-binding</keyword>
<dbReference type="GO" id="GO:0005524">
    <property type="term" value="F:ATP binding"/>
    <property type="evidence" value="ECO:0007669"/>
    <property type="project" value="UniProtKB-KW"/>
</dbReference>
<evidence type="ECO:0000256" key="6">
    <source>
        <dbReference type="ARBA" id="ARBA00022917"/>
    </source>
</evidence>
<dbReference type="Gene3D" id="1.10.240.10">
    <property type="entry name" value="Tyrosyl-Transfer RNA Synthetase"/>
    <property type="match status" value="1"/>
</dbReference>
<dbReference type="PANTHER" id="PTHR10055">
    <property type="entry name" value="TRYPTOPHANYL-TRNA SYNTHETASE"/>
    <property type="match status" value="1"/>
</dbReference>
<dbReference type="GO" id="GO:0006436">
    <property type="term" value="P:tryptophanyl-tRNA aminoacylation"/>
    <property type="evidence" value="ECO:0007669"/>
    <property type="project" value="UniProtKB-UniRule"/>
</dbReference>
<reference evidence="10" key="1">
    <citation type="submission" date="2021-04" db="EMBL/GenBank/DDBJ databases">
        <title>Genomic insights into ecological role and evolution of a novel Thermoplasmata order Candidatus Sysuiplasmatales.</title>
        <authorList>
            <person name="Yuan Y."/>
        </authorList>
    </citation>
    <scope>NUCLEOTIDE SEQUENCE</scope>
    <source>
        <strain evidence="11">TUT19-bin139</strain>
        <strain evidence="10">YP2-bin.285</strain>
    </source>
</reference>
<dbReference type="GO" id="GO:0005737">
    <property type="term" value="C:cytoplasm"/>
    <property type="evidence" value="ECO:0007669"/>
    <property type="project" value="UniProtKB-UniRule"/>
</dbReference>
<evidence type="ECO:0000256" key="9">
    <source>
        <dbReference type="RuleBase" id="RU363036"/>
    </source>
</evidence>
<keyword evidence="3 9" id="KW-0436">Ligase</keyword>
<evidence type="ECO:0000256" key="4">
    <source>
        <dbReference type="ARBA" id="ARBA00022741"/>
    </source>
</evidence>
<dbReference type="PRINTS" id="PR01039">
    <property type="entry name" value="TRNASYNTHTRP"/>
</dbReference>